<dbReference type="GO" id="GO:0006352">
    <property type="term" value="P:DNA-templated transcription initiation"/>
    <property type="evidence" value="ECO:0007669"/>
    <property type="project" value="InterPro"/>
</dbReference>
<sequence>MIAHPDLSTDSGTGEWSPRDDFDRIFDAHFAEIHRYIARRLDTHAADDLAADTFLAAFRDRARLTTQEVRRRPRVRPWAWTTLTAAATAAVVLAVTVGVADLGDWSPTVATSPMGKQALLDIAARGDRRVPAAHVRSRIARPTGGGRDPLHDALHQQDRLVDTPRFRGPRFRPPSVDGGPRGHPRGRGQVARAGFSEQLRAGSGVRPGPELHTSGDHDGAGGVHVLLEGRFTGSPLRPQDG</sequence>
<dbReference type="SUPFAM" id="SSF88946">
    <property type="entry name" value="Sigma2 domain of RNA polymerase sigma factors"/>
    <property type="match status" value="1"/>
</dbReference>
<keyword evidence="2" id="KW-1133">Transmembrane helix</keyword>
<dbReference type="Proteomes" id="UP000534286">
    <property type="component" value="Unassembled WGS sequence"/>
</dbReference>
<accession>A0A7W7RVI5</accession>
<dbReference type="InterPro" id="IPR013325">
    <property type="entry name" value="RNA_pol_sigma_r2"/>
</dbReference>
<dbReference type="EMBL" id="JACHJU010000001">
    <property type="protein sequence ID" value="MBB4938935.1"/>
    <property type="molecule type" value="Genomic_DNA"/>
</dbReference>
<comment type="caution">
    <text evidence="3">The sequence shown here is derived from an EMBL/GenBank/DDBJ whole genome shotgun (WGS) entry which is preliminary data.</text>
</comment>
<evidence type="ECO:0000256" key="2">
    <source>
        <dbReference type="SAM" id="Phobius"/>
    </source>
</evidence>
<keyword evidence="2" id="KW-0812">Transmembrane</keyword>
<dbReference type="GO" id="GO:0003700">
    <property type="term" value="F:DNA-binding transcription factor activity"/>
    <property type="evidence" value="ECO:0007669"/>
    <property type="project" value="InterPro"/>
</dbReference>
<reference evidence="3 4" key="1">
    <citation type="submission" date="2020-08" db="EMBL/GenBank/DDBJ databases">
        <title>Sequencing the genomes of 1000 actinobacteria strains.</title>
        <authorList>
            <person name="Klenk H.-P."/>
        </authorList>
    </citation>
    <scope>NUCLEOTIDE SEQUENCE [LARGE SCALE GENOMIC DNA]</scope>
    <source>
        <strain evidence="3 4">DSM 43023</strain>
    </source>
</reference>
<proteinExistence type="predicted"/>
<keyword evidence="4" id="KW-1185">Reference proteome</keyword>
<evidence type="ECO:0000313" key="4">
    <source>
        <dbReference type="Proteomes" id="UP000534286"/>
    </source>
</evidence>
<organism evidence="3 4">
    <name type="scientific">Streptosporangium album</name>
    <dbReference type="NCBI Taxonomy" id="47479"/>
    <lineage>
        <taxon>Bacteria</taxon>
        <taxon>Bacillati</taxon>
        <taxon>Actinomycetota</taxon>
        <taxon>Actinomycetes</taxon>
        <taxon>Streptosporangiales</taxon>
        <taxon>Streptosporangiaceae</taxon>
        <taxon>Streptosporangium</taxon>
    </lineage>
</organism>
<dbReference type="RefSeq" id="WP_246466164.1">
    <property type="nucleotide sequence ID" value="NZ_BAABEK010000055.1"/>
</dbReference>
<dbReference type="Gene3D" id="1.10.1740.10">
    <property type="match status" value="1"/>
</dbReference>
<evidence type="ECO:0000313" key="3">
    <source>
        <dbReference type="EMBL" id="MBB4938935.1"/>
    </source>
</evidence>
<protein>
    <recommendedName>
        <fullName evidence="5">RNA polymerase sigma-70 region 2 domain-containing protein</fullName>
    </recommendedName>
</protein>
<name>A0A7W7RVI5_9ACTN</name>
<feature type="region of interest" description="Disordered" evidence="1">
    <location>
        <begin position="200"/>
        <end position="223"/>
    </location>
</feature>
<dbReference type="AlphaFoldDB" id="A0A7W7RVI5"/>
<feature type="region of interest" description="Disordered" evidence="1">
    <location>
        <begin position="164"/>
        <end position="188"/>
    </location>
</feature>
<feature type="transmembrane region" description="Helical" evidence="2">
    <location>
        <begin position="78"/>
        <end position="100"/>
    </location>
</feature>
<gene>
    <name evidence="3" type="ORF">FHR32_003240</name>
</gene>
<keyword evidence="2" id="KW-0472">Membrane</keyword>
<evidence type="ECO:0008006" key="5">
    <source>
        <dbReference type="Google" id="ProtNLM"/>
    </source>
</evidence>
<evidence type="ECO:0000256" key="1">
    <source>
        <dbReference type="SAM" id="MobiDB-lite"/>
    </source>
</evidence>